<dbReference type="Pfam" id="PF01936">
    <property type="entry name" value="NYN"/>
    <property type="match status" value="1"/>
</dbReference>
<evidence type="ECO:0000313" key="2">
    <source>
        <dbReference type="EMBL" id="OGG59260.1"/>
    </source>
</evidence>
<name>A0A1F6DD57_9BACT</name>
<dbReference type="InterPro" id="IPR021139">
    <property type="entry name" value="NYN"/>
</dbReference>
<evidence type="ECO:0000259" key="1">
    <source>
        <dbReference type="Pfam" id="PF01936"/>
    </source>
</evidence>
<sequence>MKSKENNYAFIDSQNLNLGIQKLGWKLDYRKFRVYLSEKYSVQKAYVFVGFVALNQKLYDSLQEAGFLLKFKPTIPDANGKIKGNVDADLVVRALLECREYDKAVIVSSDGDFYSLVQYLYEENKLEAVLSPDVKNCSSLLKQTAKEKVQFMNNLQKMLEYKKKSTA</sequence>
<evidence type="ECO:0000313" key="3">
    <source>
        <dbReference type="Proteomes" id="UP000178042"/>
    </source>
</evidence>
<dbReference type="GO" id="GO:0004540">
    <property type="term" value="F:RNA nuclease activity"/>
    <property type="evidence" value="ECO:0007669"/>
    <property type="project" value="InterPro"/>
</dbReference>
<reference evidence="2 3" key="1">
    <citation type="journal article" date="2016" name="Nat. Commun.">
        <title>Thousands of microbial genomes shed light on interconnected biogeochemical processes in an aquifer system.</title>
        <authorList>
            <person name="Anantharaman K."/>
            <person name="Brown C.T."/>
            <person name="Hug L.A."/>
            <person name="Sharon I."/>
            <person name="Castelle C.J."/>
            <person name="Probst A.J."/>
            <person name="Thomas B.C."/>
            <person name="Singh A."/>
            <person name="Wilkins M.J."/>
            <person name="Karaoz U."/>
            <person name="Brodie E.L."/>
            <person name="Williams K.H."/>
            <person name="Hubbard S.S."/>
            <person name="Banfield J.F."/>
        </authorList>
    </citation>
    <scope>NUCLEOTIDE SEQUENCE [LARGE SCALE GENOMIC DNA]</scope>
</reference>
<feature type="domain" description="NYN" evidence="1">
    <location>
        <begin position="10"/>
        <end position="143"/>
    </location>
</feature>
<dbReference type="Gene3D" id="3.40.50.1010">
    <property type="entry name" value="5'-nuclease"/>
    <property type="match status" value="1"/>
</dbReference>
<dbReference type="EMBL" id="MFLD01000028">
    <property type="protein sequence ID" value="OGG59260.1"/>
    <property type="molecule type" value="Genomic_DNA"/>
</dbReference>
<dbReference type="PANTHER" id="PTHR35458">
    <property type="entry name" value="SLR0755 PROTEIN"/>
    <property type="match status" value="1"/>
</dbReference>
<dbReference type="InterPro" id="IPR047140">
    <property type="entry name" value="LabA"/>
</dbReference>
<gene>
    <name evidence="2" type="ORF">A3C86_02440</name>
</gene>
<organism evidence="2 3">
    <name type="scientific">Candidatus Kaiserbacteria bacterium RIFCSPHIGHO2_02_FULL_49_16</name>
    <dbReference type="NCBI Taxonomy" id="1798490"/>
    <lineage>
        <taxon>Bacteria</taxon>
        <taxon>Candidatus Kaiseribacteriota</taxon>
    </lineage>
</organism>
<comment type="caution">
    <text evidence="2">The sequence shown here is derived from an EMBL/GenBank/DDBJ whole genome shotgun (WGS) entry which is preliminary data.</text>
</comment>
<proteinExistence type="predicted"/>
<protein>
    <recommendedName>
        <fullName evidence="1">NYN domain-containing protein</fullName>
    </recommendedName>
</protein>
<dbReference type="AlphaFoldDB" id="A0A1F6DD57"/>
<accession>A0A1F6DD57</accession>
<dbReference type="PANTHER" id="PTHR35458:SF8">
    <property type="entry name" value="SLR0650 PROTEIN"/>
    <property type="match status" value="1"/>
</dbReference>
<dbReference type="Proteomes" id="UP000178042">
    <property type="component" value="Unassembled WGS sequence"/>
</dbReference>